<dbReference type="GO" id="GO:0020037">
    <property type="term" value="F:heme binding"/>
    <property type="evidence" value="ECO:0007669"/>
    <property type="project" value="InterPro"/>
</dbReference>
<reference evidence="1" key="1">
    <citation type="submission" date="2018-05" db="EMBL/GenBank/DDBJ databases">
        <authorList>
            <person name="Lanie J.A."/>
            <person name="Ng W.-L."/>
            <person name="Kazmierczak K.M."/>
            <person name="Andrzejewski T.M."/>
            <person name="Davidsen T.M."/>
            <person name="Wayne K.J."/>
            <person name="Tettelin H."/>
            <person name="Glass J.I."/>
            <person name="Rusch D."/>
            <person name="Podicherti R."/>
            <person name="Tsui H.-C.T."/>
            <person name="Winkler M.E."/>
        </authorList>
    </citation>
    <scope>NUCLEOTIDE SEQUENCE</scope>
</reference>
<protein>
    <recommendedName>
        <fullName evidence="2">Cytochrome c domain-containing protein</fullName>
    </recommendedName>
</protein>
<dbReference type="EMBL" id="UINC01066248">
    <property type="protein sequence ID" value="SVB96748.1"/>
    <property type="molecule type" value="Genomic_DNA"/>
</dbReference>
<dbReference type="PANTHER" id="PTHR40394">
    <property type="entry name" value="LIPOPROTEIN-RELATED"/>
    <property type="match status" value="1"/>
</dbReference>
<gene>
    <name evidence="1" type="ORF">METZ01_LOCUS249602</name>
</gene>
<dbReference type="AlphaFoldDB" id="A0A382IB42"/>
<organism evidence="1">
    <name type="scientific">marine metagenome</name>
    <dbReference type="NCBI Taxonomy" id="408172"/>
    <lineage>
        <taxon>unclassified sequences</taxon>
        <taxon>metagenomes</taxon>
        <taxon>ecological metagenomes</taxon>
    </lineage>
</organism>
<dbReference type="SUPFAM" id="SSF46626">
    <property type="entry name" value="Cytochrome c"/>
    <property type="match status" value="1"/>
</dbReference>
<feature type="non-terminal residue" evidence="1">
    <location>
        <position position="123"/>
    </location>
</feature>
<evidence type="ECO:0000313" key="1">
    <source>
        <dbReference type="EMBL" id="SVB96748.1"/>
    </source>
</evidence>
<sequence length="123" mass="13643">MPTWRPRAAITALALAGALLLGGCELRQAMYDQPKYESFEASDIFEDGLSARRPVEGTMARGQLRLDSHLYEGMVNGELATTLPLELTEELLVRGRQRYDIFCSPCHDRTGTGNGMIVKRGLK</sequence>
<name>A0A382IB42_9ZZZZ</name>
<proteinExistence type="predicted"/>
<dbReference type="GO" id="GO:0009055">
    <property type="term" value="F:electron transfer activity"/>
    <property type="evidence" value="ECO:0007669"/>
    <property type="project" value="InterPro"/>
</dbReference>
<dbReference type="PROSITE" id="PS51257">
    <property type="entry name" value="PROKAR_LIPOPROTEIN"/>
    <property type="match status" value="1"/>
</dbReference>
<dbReference type="PANTHER" id="PTHR40394:SF2">
    <property type="entry name" value="QUINOL:CYTOCHROME C OXIDOREDUCTASE MEMBRANE PROTEIN"/>
    <property type="match status" value="1"/>
</dbReference>
<evidence type="ECO:0008006" key="2">
    <source>
        <dbReference type="Google" id="ProtNLM"/>
    </source>
</evidence>
<accession>A0A382IB42</accession>
<dbReference type="InterPro" id="IPR036909">
    <property type="entry name" value="Cyt_c-like_dom_sf"/>
</dbReference>